<dbReference type="Proteomes" id="UP001359485">
    <property type="component" value="Unassembled WGS sequence"/>
</dbReference>
<feature type="region of interest" description="Disordered" evidence="1">
    <location>
        <begin position="1"/>
        <end position="144"/>
    </location>
</feature>
<accession>A0ABR1ALX2</accession>
<gene>
    <name evidence="2" type="ORF">RUM44_001849</name>
</gene>
<reference evidence="2 3" key="1">
    <citation type="submission" date="2023-09" db="EMBL/GenBank/DDBJ databases">
        <title>Genomes of two closely related lineages of the louse Polyplax serrata with different host specificities.</title>
        <authorList>
            <person name="Martinu J."/>
            <person name="Tarabai H."/>
            <person name="Stefka J."/>
            <person name="Hypsa V."/>
        </authorList>
    </citation>
    <scope>NUCLEOTIDE SEQUENCE [LARGE SCALE GENOMIC DNA]</scope>
    <source>
        <strain evidence="2">98ZLc_SE</strain>
    </source>
</reference>
<evidence type="ECO:0000256" key="1">
    <source>
        <dbReference type="SAM" id="MobiDB-lite"/>
    </source>
</evidence>
<evidence type="ECO:0000313" key="2">
    <source>
        <dbReference type="EMBL" id="KAK6622042.1"/>
    </source>
</evidence>
<sequence>MSGNQGRNGVRDRKRKRDVCLGVTHNDGKNRVTTQLSPIRKKKKKEEESDLAHHRMRQCRHEAPKNKTKGEHVPEAHPGRLAGRQTGRGIHRGRSTVSFLHARPCPDQTDDYIKDNGTEEEHNGTSQIERGRARSEHLHRTMKPVTSSLVRISIRVEDNGRKVFYNKDSDIVNIKPKKKI</sequence>
<organism evidence="2 3">
    <name type="scientific">Polyplax serrata</name>
    <name type="common">Common mouse louse</name>
    <dbReference type="NCBI Taxonomy" id="468196"/>
    <lineage>
        <taxon>Eukaryota</taxon>
        <taxon>Metazoa</taxon>
        <taxon>Ecdysozoa</taxon>
        <taxon>Arthropoda</taxon>
        <taxon>Hexapoda</taxon>
        <taxon>Insecta</taxon>
        <taxon>Pterygota</taxon>
        <taxon>Neoptera</taxon>
        <taxon>Paraneoptera</taxon>
        <taxon>Psocodea</taxon>
        <taxon>Troctomorpha</taxon>
        <taxon>Phthiraptera</taxon>
        <taxon>Anoplura</taxon>
        <taxon>Polyplacidae</taxon>
        <taxon>Polyplax</taxon>
    </lineage>
</organism>
<name>A0ABR1ALX2_POLSC</name>
<keyword evidence="3" id="KW-1185">Reference proteome</keyword>
<protein>
    <submittedName>
        <fullName evidence="2">Uncharacterized protein</fullName>
    </submittedName>
</protein>
<feature type="compositionally biased region" description="Basic and acidic residues" evidence="1">
    <location>
        <begin position="111"/>
        <end position="139"/>
    </location>
</feature>
<feature type="compositionally biased region" description="Basic and acidic residues" evidence="1">
    <location>
        <begin position="45"/>
        <end position="78"/>
    </location>
</feature>
<dbReference type="EMBL" id="JAWJWF010000047">
    <property type="protein sequence ID" value="KAK6622042.1"/>
    <property type="molecule type" value="Genomic_DNA"/>
</dbReference>
<evidence type="ECO:0000313" key="3">
    <source>
        <dbReference type="Proteomes" id="UP001359485"/>
    </source>
</evidence>
<comment type="caution">
    <text evidence="2">The sequence shown here is derived from an EMBL/GenBank/DDBJ whole genome shotgun (WGS) entry which is preliminary data.</text>
</comment>
<proteinExistence type="predicted"/>